<evidence type="ECO:0000256" key="2">
    <source>
        <dbReference type="ARBA" id="ARBA00010145"/>
    </source>
</evidence>
<sequence>MAISVALAHLFWERVLPVLLLIALGYLFQRRMQVDTVTLNRINLYLFVPALALSRLLETPFSASLLGAIALAVSLNMLALYALSRLFSIPLRWQRTTVTTVSLGAMFGNAGNYGLPLVELVLGRQAVSYQALVFVLNNLLFFTLGVALMAGSRQSLKATVRQVFSLPPVYAVTAGLLLPMLGISLPIPVVTALRYLGDGLIPVALISLGAQLAERVEVRDATALTVAVVLRLVAAPLLMVGIVKLLGLSGVLAQTLILGAAAPTAVNTVVLAIELQVNPSLASAIVLVTTLLSAVTVTVTAFLLIA</sequence>
<dbReference type="EMBL" id="BEHT01000064">
    <property type="protein sequence ID" value="GBD00242.1"/>
    <property type="molecule type" value="Genomic_DNA"/>
</dbReference>
<feature type="transmembrane region" description="Helical" evidence="8">
    <location>
        <begin position="127"/>
        <end position="151"/>
    </location>
</feature>
<accession>A0A2H5XGE5</accession>
<organism evidence="9 10">
    <name type="scientific">Candidatus Fervidibacter japonicus</name>
    <dbReference type="NCBI Taxonomy" id="2035412"/>
    <lineage>
        <taxon>Bacteria</taxon>
        <taxon>Candidatus Fervidibacterota</taxon>
        <taxon>Candidatus Fervidibacter</taxon>
    </lineage>
</organism>
<protein>
    <recommendedName>
        <fullName evidence="11">AEC family transporter</fullName>
    </recommendedName>
</protein>
<evidence type="ECO:0000313" key="10">
    <source>
        <dbReference type="Proteomes" id="UP000236173"/>
    </source>
</evidence>
<keyword evidence="6 8" id="KW-1133">Transmembrane helix</keyword>
<dbReference type="InterPro" id="IPR038770">
    <property type="entry name" value="Na+/solute_symporter_sf"/>
</dbReference>
<dbReference type="PANTHER" id="PTHR36838">
    <property type="entry name" value="AUXIN EFFLUX CARRIER FAMILY PROTEIN"/>
    <property type="match status" value="1"/>
</dbReference>
<evidence type="ECO:0000256" key="8">
    <source>
        <dbReference type="SAM" id="Phobius"/>
    </source>
</evidence>
<evidence type="ECO:0008006" key="11">
    <source>
        <dbReference type="Google" id="ProtNLM"/>
    </source>
</evidence>
<proteinExistence type="inferred from homology"/>
<comment type="similarity">
    <text evidence="2">Belongs to the auxin efflux carrier (TC 2.A.69) family.</text>
</comment>
<feature type="transmembrane region" description="Helical" evidence="8">
    <location>
        <begin position="6"/>
        <end position="27"/>
    </location>
</feature>
<evidence type="ECO:0000256" key="7">
    <source>
        <dbReference type="ARBA" id="ARBA00023136"/>
    </source>
</evidence>
<feature type="transmembrane region" description="Helical" evidence="8">
    <location>
        <begin position="224"/>
        <end position="246"/>
    </location>
</feature>
<keyword evidence="7 8" id="KW-0472">Membrane</keyword>
<dbReference type="InterPro" id="IPR004776">
    <property type="entry name" value="Mem_transp_PIN-like"/>
</dbReference>
<feature type="transmembrane region" description="Helical" evidence="8">
    <location>
        <begin position="96"/>
        <end position="115"/>
    </location>
</feature>
<name>A0A2H5XGE5_9BACT</name>
<dbReference type="GO" id="GO:0055085">
    <property type="term" value="P:transmembrane transport"/>
    <property type="evidence" value="ECO:0007669"/>
    <property type="project" value="InterPro"/>
</dbReference>
<evidence type="ECO:0000256" key="3">
    <source>
        <dbReference type="ARBA" id="ARBA00022448"/>
    </source>
</evidence>
<gene>
    <name evidence="9" type="ORF">HRbin17_02780</name>
</gene>
<feature type="transmembrane region" description="Helical" evidence="8">
    <location>
        <begin position="252"/>
        <end position="273"/>
    </location>
</feature>
<reference evidence="10" key="1">
    <citation type="submission" date="2017-09" db="EMBL/GenBank/DDBJ databases">
        <title>Metaegenomics of thermophilic ammonia-oxidizing enrichment culture.</title>
        <authorList>
            <person name="Kato S."/>
            <person name="Suzuki K."/>
        </authorList>
    </citation>
    <scope>NUCLEOTIDE SEQUENCE [LARGE SCALE GENOMIC DNA]</scope>
</reference>
<comment type="subcellular location">
    <subcellularLocation>
        <location evidence="1">Cell membrane</location>
        <topology evidence="1">Multi-pass membrane protein</topology>
    </subcellularLocation>
</comment>
<evidence type="ECO:0000313" key="9">
    <source>
        <dbReference type="EMBL" id="GBD00242.1"/>
    </source>
</evidence>
<feature type="transmembrane region" description="Helical" evidence="8">
    <location>
        <begin position="39"/>
        <end position="57"/>
    </location>
</feature>
<dbReference type="GO" id="GO:0005886">
    <property type="term" value="C:plasma membrane"/>
    <property type="evidence" value="ECO:0007669"/>
    <property type="project" value="UniProtKB-SubCell"/>
</dbReference>
<feature type="transmembrane region" description="Helical" evidence="8">
    <location>
        <begin position="163"/>
        <end position="187"/>
    </location>
</feature>
<keyword evidence="5 8" id="KW-0812">Transmembrane</keyword>
<evidence type="ECO:0000256" key="4">
    <source>
        <dbReference type="ARBA" id="ARBA00022475"/>
    </source>
</evidence>
<dbReference type="Gene3D" id="1.20.1530.20">
    <property type="match status" value="1"/>
</dbReference>
<feature type="transmembrane region" description="Helical" evidence="8">
    <location>
        <begin position="285"/>
        <end position="305"/>
    </location>
</feature>
<evidence type="ECO:0000256" key="6">
    <source>
        <dbReference type="ARBA" id="ARBA00022989"/>
    </source>
</evidence>
<keyword evidence="3" id="KW-0813">Transport</keyword>
<dbReference type="Proteomes" id="UP000236173">
    <property type="component" value="Unassembled WGS sequence"/>
</dbReference>
<feature type="transmembrane region" description="Helical" evidence="8">
    <location>
        <begin position="63"/>
        <end position="84"/>
    </location>
</feature>
<comment type="caution">
    <text evidence="9">The sequence shown here is derived from an EMBL/GenBank/DDBJ whole genome shotgun (WGS) entry which is preliminary data.</text>
</comment>
<evidence type="ECO:0000256" key="5">
    <source>
        <dbReference type="ARBA" id="ARBA00022692"/>
    </source>
</evidence>
<dbReference type="AlphaFoldDB" id="A0A2H5XGE5"/>
<evidence type="ECO:0000256" key="1">
    <source>
        <dbReference type="ARBA" id="ARBA00004651"/>
    </source>
</evidence>
<dbReference type="PANTHER" id="PTHR36838:SF1">
    <property type="entry name" value="SLR1864 PROTEIN"/>
    <property type="match status" value="1"/>
</dbReference>
<dbReference type="Pfam" id="PF03547">
    <property type="entry name" value="Mem_trans"/>
    <property type="match status" value="1"/>
</dbReference>
<keyword evidence="4" id="KW-1003">Cell membrane</keyword>